<evidence type="ECO:0000256" key="7">
    <source>
        <dbReference type="ARBA" id="ARBA00023316"/>
    </source>
</evidence>
<dbReference type="EMBL" id="JAACFV010000027">
    <property type="protein sequence ID" value="KAF7510752.1"/>
    <property type="molecule type" value="Genomic_DNA"/>
</dbReference>
<gene>
    <name evidence="11" type="ORF">GJ744_006118</name>
</gene>
<evidence type="ECO:0000256" key="2">
    <source>
        <dbReference type="ARBA" id="ARBA00006055"/>
    </source>
</evidence>
<evidence type="ECO:0000256" key="8">
    <source>
        <dbReference type="SAM" id="SignalP"/>
    </source>
</evidence>
<feature type="domain" description="Cell wall protein YJL171C/Tos1 N-terminal" evidence="10">
    <location>
        <begin position="45"/>
        <end position="104"/>
    </location>
</feature>
<dbReference type="PANTHER" id="PTHR31737">
    <property type="entry name" value="PROTEIN TOS1"/>
    <property type="match status" value="1"/>
</dbReference>
<dbReference type="GO" id="GO:0042973">
    <property type="term" value="F:glucan endo-1,3-beta-D-glucosidase activity"/>
    <property type="evidence" value="ECO:0007669"/>
    <property type="project" value="UniProtKB-EC"/>
</dbReference>
<keyword evidence="12" id="KW-1185">Reference proteome</keyword>
<keyword evidence="5" id="KW-0378">Hydrolase</keyword>
<dbReference type="Pfam" id="PF10290">
    <property type="entry name" value="YJL171C_Tos1_N"/>
    <property type="match status" value="1"/>
</dbReference>
<accession>A0A8H7AMH4</accession>
<feature type="signal peptide" evidence="8">
    <location>
        <begin position="1"/>
        <end position="23"/>
    </location>
</feature>
<dbReference type="OrthoDB" id="118256at2759"/>
<evidence type="ECO:0000256" key="6">
    <source>
        <dbReference type="ARBA" id="ARBA00023295"/>
    </source>
</evidence>
<evidence type="ECO:0000259" key="10">
    <source>
        <dbReference type="Pfam" id="PF10290"/>
    </source>
</evidence>
<reference evidence="11" key="1">
    <citation type="submission" date="2020-02" db="EMBL/GenBank/DDBJ databases">
        <authorList>
            <person name="Palmer J.M."/>
        </authorList>
    </citation>
    <scope>NUCLEOTIDE SEQUENCE</scope>
    <source>
        <strain evidence="11">EPUS1.4</strain>
        <tissue evidence="11">Thallus</tissue>
    </source>
</reference>
<sequence>MHNMMHAITTCAVIAATISSAFAQACAAGAAKEIGGNWYCDAVKAITYSDFGSTGSYNKITNMDGGNCQSESFDYSGALAPMDGEVSWHFRGPLNLKQFAFYAPGSGFNKQDMEPESHERRQHGHAHFHKRNKGVGSIQEGYITGEKREVGALVIATIDGKVASWINQYDGGAQPTATPDSSAAQSATEVAAKAATPTMNAGDGQWGRQAYYNAEQQMADGLTFLNNMGGQGSGVFDEVLGMSLSYAAADAKSGAASPQILANQMLGDGDEIVVMTDIPCKDGDCGVTRPGGVAYHGFNGAKKVFLLEFDMPLSGATGWNMDMPAAWILNAQIPNTMQYGKPECSCWESGCGEWDIFEVLDSGNTRCKSTIHGNISGGDSNYFDRPVDSTIKVAVIFDGDNSAGHIVILPDEASFDQTLTDAEVAEYVNQDSFGVARSLFRLGS</sequence>
<evidence type="ECO:0000259" key="9">
    <source>
        <dbReference type="Pfam" id="PF10287"/>
    </source>
</evidence>
<protein>
    <recommendedName>
        <fullName evidence="3">glucan endo-1,3-beta-D-glucosidase</fullName>
        <ecNumber evidence="3">3.2.1.39</ecNumber>
    </recommendedName>
</protein>
<feature type="domain" description="Cell wall protein YJL171C/Tos1 C-terminal" evidence="9">
    <location>
        <begin position="204"/>
        <end position="425"/>
    </location>
</feature>
<keyword evidence="7" id="KW-0961">Cell wall biogenesis/degradation</keyword>
<evidence type="ECO:0000313" key="12">
    <source>
        <dbReference type="Proteomes" id="UP000606974"/>
    </source>
</evidence>
<dbReference type="Proteomes" id="UP000606974">
    <property type="component" value="Unassembled WGS sequence"/>
</dbReference>
<evidence type="ECO:0000256" key="3">
    <source>
        <dbReference type="ARBA" id="ARBA00012780"/>
    </source>
</evidence>
<dbReference type="GO" id="GO:0009277">
    <property type="term" value="C:fungal-type cell wall"/>
    <property type="evidence" value="ECO:0007669"/>
    <property type="project" value="TreeGrafter"/>
</dbReference>
<evidence type="ECO:0000313" key="11">
    <source>
        <dbReference type="EMBL" id="KAF7510752.1"/>
    </source>
</evidence>
<evidence type="ECO:0000256" key="4">
    <source>
        <dbReference type="ARBA" id="ARBA00022729"/>
    </source>
</evidence>
<comment type="similarity">
    <text evidence="2">Belongs to the PGA52 family.</text>
</comment>
<dbReference type="GO" id="GO:0071555">
    <property type="term" value="P:cell wall organization"/>
    <property type="evidence" value="ECO:0007669"/>
    <property type="project" value="UniProtKB-KW"/>
</dbReference>
<comment type="caution">
    <text evidence="11">The sequence shown here is derived from an EMBL/GenBank/DDBJ whole genome shotgun (WGS) entry which is preliminary data.</text>
</comment>
<dbReference type="Pfam" id="PF10287">
    <property type="entry name" value="YJL171C_Tos1_C"/>
    <property type="match status" value="1"/>
</dbReference>
<dbReference type="InterPro" id="IPR018807">
    <property type="entry name" value="YJL171C/Tos1_N"/>
</dbReference>
<proteinExistence type="inferred from homology"/>
<keyword evidence="4 8" id="KW-0732">Signal</keyword>
<evidence type="ECO:0000256" key="1">
    <source>
        <dbReference type="ARBA" id="ARBA00000382"/>
    </source>
</evidence>
<keyword evidence="6" id="KW-0326">Glycosidase</keyword>
<name>A0A8H7AMH4_9EURO</name>
<dbReference type="AlphaFoldDB" id="A0A8H7AMH4"/>
<comment type="catalytic activity">
    <reaction evidence="1">
        <text>Hydrolysis of (1-&gt;3)-beta-D-glucosidic linkages in (1-&gt;3)-beta-D-glucans.</text>
        <dbReference type="EC" id="3.2.1.39"/>
    </reaction>
</comment>
<dbReference type="PANTHER" id="PTHR31737:SF2">
    <property type="entry name" value="PROTEIN TOS1"/>
    <property type="match status" value="1"/>
</dbReference>
<organism evidence="11 12">
    <name type="scientific">Endocarpon pusillum</name>
    <dbReference type="NCBI Taxonomy" id="364733"/>
    <lineage>
        <taxon>Eukaryota</taxon>
        <taxon>Fungi</taxon>
        <taxon>Dikarya</taxon>
        <taxon>Ascomycota</taxon>
        <taxon>Pezizomycotina</taxon>
        <taxon>Eurotiomycetes</taxon>
        <taxon>Chaetothyriomycetidae</taxon>
        <taxon>Verrucariales</taxon>
        <taxon>Verrucariaceae</taxon>
        <taxon>Endocarpon</taxon>
    </lineage>
</organism>
<dbReference type="InterPro" id="IPR018805">
    <property type="entry name" value="YJL171C/Tos1_C"/>
</dbReference>
<evidence type="ECO:0000256" key="5">
    <source>
        <dbReference type="ARBA" id="ARBA00022801"/>
    </source>
</evidence>
<dbReference type="EC" id="3.2.1.39" evidence="3"/>
<feature type="chain" id="PRO_5034551319" description="glucan endo-1,3-beta-D-glucosidase" evidence="8">
    <location>
        <begin position="24"/>
        <end position="444"/>
    </location>
</feature>